<dbReference type="NCBIfam" id="TIGR00360">
    <property type="entry name" value="ComEC_N-term"/>
    <property type="match status" value="1"/>
</dbReference>
<organism evidence="8">
    <name type="scientific">freshwater metagenome</name>
    <dbReference type="NCBI Taxonomy" id="449393"/>
    <lineage>
        <taxon>unclassified sequences</taxon>
        <taxon>metagenomes</taxon>
        <taxon>ecological metagenomes</taxon>
    </lineage>
</organism>
<dbReference type="PANTHER" id="PTHR30619:SF1">
    <property type="entry name" value="RECOMBINATION PROTEIN 2"/>
    <property type="match status" value="1"/>
</dbReference>
<feature type="transmembrane region" description="Helical" evidence="6">
    <location>
        <begin position="383"/>
        <end position="408"/>
    </location>
</feature>
<feature type="transmembrane region" description="Helical" evidence="6">
    <location>
        <begin position="443"/>
        <end position="466"/>
    </location>
</feature>
<dbReference type="PANTHER" id="PTHR30619">
    <property type="entry name" value="DNA INTERNALIZATION/COMPETENCE PROTEIN COMEC/REC2"/>
    <property type="match status" value="1"/>
</dbReference>
<reference evidence="8" key="1">
    <citation type="submission" date="2020-05" db="EMBL/GenBank/DDBJ databases">
        <authorList>
            <person name="Chiriac C."/>
            <person name="Salcher M."/>
            <person name="Ghai R."/>
            <person name="Kavagutti S V."/>
        </authorList>
    </citation>
    <scope>NUCLEOTIDE SEQUENCE</scope>
</reference>
<feature type="transmembrane region" description="Helical" evidence="6">
    <location>
        <begin position="303"/>
        <end position="323"/>
    </location>
</feature>
<dbReference type="InterPro" id="IPR035681">
    <property type="entry name" value="ComA-like_MBL"/>
</dbReference>
<accession>A0A6J7BYY1</accession>
<feature type="transmembrane region" description="Helical" evidence="6">
    <location>
        <begin position="504"/>
        <end position="522"/>
    </location>
</feature>
<feature type="transmembrane region" description="Helical" evidence="6">
    <location>
        <begin position="249"/>
        <end position="273"/>
    </location>
</feature>
<name>A0A6J7BYY1_9ZZZZ</name>
<dbReference type="InterPro" id="IPR036866">
    <property type="entry name" value="RibonucZ/Hydroxyglut_hydro"/>
</dbReference>
<feature type="domain" description="Metallo-beta-lactamase" evidence="7">
    <location>
        <begin position="547"/>
        <end position="731"/>
    </location>
</feature>
<feature type="transmembrane region" description="Helical" evidence="6">
    <location>
        <begin position="414"/>
        <end position="436"/>
    </location>
</feature>
<sequence>MGAFIGGALWAATAAALAFGVHVGLARWWMLLVAAASLGVAIVVLGQLRSWPQLRDHRWRRAAVIALLTIIAASLVVTWRLTPLVDGPLTPLSVGRTIIEADVSVTSDPQTRQGRTSGSRRTDDEWQIDGVALSWRSPGSLLVKGDLPIRVLTTADISRVLPGTLLHVRARVLSADPMRGRAATLVAEELTILSSPPAVQRAAGAIRESLRESVRNRPPDAAGLLPGLVVGDTSAITEDLDRAMRDSGLAHLTAVSGGNVAVVVLVALGAIRLAGVRRGPAQIILVAAAVGSYVVLARPQPSVVRAAAMAAVVLFALLIDARIRPLQALGWSVGALVLLDPFLSLSIGFTMSVAATFALLLVASRWRQDVEGSSWPRRCARAVSGLVLVSAVAQVAVAPLVAGIGGGLPLGGVLANLLTAPAVAPATAFGLIASLLGLLWAPLAAVVAMPASWAVGWIATVARWTAESAGVLPWPSGWSGAIGLAGVIALGAVALVLARRRGGVLAKAVVAIGVAAGVLVVAPPTSIPFGSSWPPEGWRIAMCDVGQGDAVVLNAGAGQAVIVDVGPDPAAVDRCLRRLGVTSAPLLVLTHFHADHVEGLPGVLRGRPVGTLVVSPLTEPPGEQRRVLRWAHDDGLVIHTAAAGDTWRVGAVSLLALWPTRILRGQGSDPNNASVTFVAEVDGVSILLSGDLEPAAQDAVLASGVLGPVDVVKVPHHGSAKQSPGWVAATHPQIALVGVGLGNDYGHPSPVTVMAYRAAGAILGRTDLDGDLAVILDGNGVLGLVRRGA</sequence>
<evidence type="ECO:0000256" key="1">
    <source>
        <dbReference type="ARBA" id="ARBA00004651"/>
    </source>
</evidence>
<evidence type="ECO:0000256" key="3">
    <source>
        <dbReference type="ARBA" id="ARBA00022692"/>
    </source>
</evidence>
<evidence type="ECO:0000256" key="2">
    <source>
        <dbReference type="ARBA" id="ARBA00022475"/>
    </source>
</evidence>
<protein>
    <submittedName>
        <fullName evidence="8">Unannotated protein</fullName>
    </submittedName>
</protein>
<feature type="transmembrane region" description="Helical" evidence="6">
    <location>
        <begin position="279"/>
        <end position="296"/>
    </location>
</feature>
<evidence type="ECO:0000256" key="5">
    <source>
        <dbReference type="ARBA" id="ARBA00023136"/>
    </source>
</evidence>
<keyword evidence="5 6" id="KW-0472">Membrane</keyword>
<dbReference type="Gene3D" id="3.60.15.10">
    <property type="entry name" value="Ribonuclease Z/Hydroxyacylglutathione hydrolase-like"/>
    <property type="match status" value="1"/>
</dbReference>
<feature type="transmembrane region" description="Helical" evidence="6">
    <location>
        <begin position="478"/>
        <end position="497"/>
    </location>
</feature>
<dbReference type="AlphaFoldDB" id="A0A6J7BYY1"/>
<dbReference type="GO" id="GO:0005886">
    <property type="term" value="C:plasma membrane"/>
    <property type="evidence" value="ECO:0007669"/>
    <property type="project" value="UniProtKB-SubCell"/>
</dbReference>
<dbReference type="EMBL" id="CAFBIZ010000119">
    <property type="protein sequence ID" value="CAB4850325.1"/>
    <property type="molecule type" value="Genomic_DNA"/>
</dbReference>
<dbReference type="Pfam" id="PF03772">
    <property type="entry name" value="Competence"/>
    <property type="match status" value="1"/>
</dbReference>
<dbReference type="SMART" id="SM00849">
    <property type="entry name" value="Lactamase_B"/>
    <property type="match status" value="1"/>
</dbReference>
<evidence type="ECO:0000256" key="4">
    <source>
        <dbReference type="ARBA" id="ARBA00022989"/>
    </source>
</evidence>
<feature type="transmembrane region" description="Helical" evidence="6">
    <location>
        <begin position="62"/>
        <end position="82"/>
    </location>
</feature>
<keyword evidence="2" id="KW-1003">Cell membrane</keyword>
<feature type="transmembrane region" description="Helical" evidence="6">
    <location>
        <begin position="28"/>
        <end position="50"/>
    </location>
</feature>
<feature type="transmembrane region" description="Helical" evidence="6">
    <location>
        <begin position="343"/>
        <end position="362"/>
    </location>
</feature>
<proteinExistence type="predicted"/>
<gene>
    <name evidence="8" type="ORF">UFOPK3268_00980</name>
</gene>
<dbReference type="Pfam" id="PF00753">
    <property type="entry name" value="Lactamase_B"/>
    <property type="match status" value="1"/>
</dbReference>
<dbReference type="InterPro" id="IPR052159">
    <property type="entry name" value="Competence_DNA_uptake"/>
</dbReference>
<dbReference type="CDD" id="cd07731">
    <property type="entry name" value="ComA-like_MBL-fold"/>
    <property type="match status" value="1"/>
</dbReference>
<keyword evidence="4 6" id="KW-1133">Transmembrane helix</keyword>
<dbReference type="SUPFAM" id="SSF56281">
    <property type="entry name" value="Metallo-hydrolase/oxidoreductase"/>
    <property type="match status" value="1"/>
</dbReference>
<dbReference type="InterPro" id="IPR004477">
    <property type="entry name" value="ComEC_N"/>
</dbReference>
<keyword evidence="3 6" id="KW-0812">Transmembrane</keyword>
<comment type="subcellular location">
    <subcellularLocation>
        <location evidence="1">Cell membrane</location>
        <topology evidence="1">Multi-pass membrane protein</topology>
    </subcellularLocation>
</comment>
<evidence type="ECO:0000313" key="8">
    <source>
        <dbReference type="EMBL" id="CAB4850325.1"/>
    </source>
</evidence>
<evidence type="ECO:0000259" key="7">
    <source>
        <dbReference type="SMART" id="SM00849"/>
    </source>
</evidence>
<evidence type="ECO:0000256" key="6">
    <source>
        <dbReference type="SAM" id="Phobius"/>
    </source>
</evidence>
<dbReference type="InterPro" id="IPR001279">
    <property type="entry name" value="Metallo-B-lactamas"/>
</dbReference>